<feature type="region of interest" description="Disordered" evidence="1">
    <location>
        <begin position="452"/>
        <end position="494"/>
    </location>
</feature>
<feature type="region of interest" description="Disordered" evidence="1">
    <location>
        <begin position="340"/>
        <end position="392"/>
    </location>
</feature>
<reference evidence="2" key="1">
    <citation type="journal article" date="2023" name="Mol. Phylogenet. Evol.">
        <title>Genome-scale phylogeny and comparative genomics of the fungal order Sordariales.</title>
        <authorList>
            <person name="Hensen N."/>
            <person name="Bonometti L."/>
            <person name="Westerberg I."/>
            <person name="Brannstrom I.O."/>
            <person name="Guillou S."/>
            <person name="Cros-Aarteil S."/>
            <person name="Calhoun S."/>
            <person name="Haridas S."/>
            <person name="Kuo A."/>
            <person name="Mondo S."/>
            <person name="Pangilinan J."/>
            <person name="Riley R."/>
            <person name="LaButti K."/>
            <person name="Andreopoulos B."/>
            <person name="Lipzen A."/>
            <person name="Chen C."/>
            <person name="Yan M."/>
            <person name="Daum C."/>
            <person name="Ng V."/>
            <person name="Clum A."/>
            <person name="Steindorff A."/>
            <person name="Ohm R.A."/>
            <person name="Martin F."/>
            <person name="Silar P."/>
            <person name="Natvig D.O."/>
            <person name="Lalanne C."/>
            <person name="Gautier V."/>
            <person name="Ament-Velasquez S.L."/>
            <person name="Kruys A."/>
            <person name="Hutchinson M.I."/>
            <person name="Powell A.J."/>
            <person name="Barry K."/>
            <person name="Miller A.N."/>
            <person name="Grigoriev I.V."/>
            <person name="Debuchy R."/>
            <person name="Gladieux P."/>
            <person name="Hiltunen Thoren M."/>
            <person name="Johannesson H."/>
        </authorList>
    </citation>
    <scope>NUCLEOTIDE SEQUENCE</scope>
    <source>
        <strain evidence="2">PSN324</strain>
    </source>
</reference>
<feature type="compositionally biased region" description="Basic residues" evidence="1">
    <location>
        <begin position="373"/>
        <end position="382"/>
    </location>
</feature>
<dbReference type="EMBL" id="MU864953">
    <property type="protein sequence ID" value="KAK4463991.1"/>
    <property type="molecule type" value="Genomic_DNA"/>
</dbReference>
<sequence length="549" mass="59124">MDQTTADKAATAPSPSSPPTGRIIDRKIDRGFLPNSTTFSANIGRRAAPSPRSAQKPNRSAASAAATTPATTTMPPGGEEKDHDEPRQRPSVYPSFLHKKQGEVGGEGGQSPQGMPSFSKYLEKHRNREYVAALDLDGVRERIEKGGTETKPAQEWSTPCPFPVWRRDVRSPSESRRSLPPRRIREDGEEDEDDKVVTKVTILGRSTIFPPPPPCEAPGGASPSPEASLPAADGSRRVPSSPPAAVDGSVPSAPPRLFSFPRLVSGSSPASGSAAPVARSVSSSRPLRAASTPARPAVGFSFPAASTNSATPGPSTAAVPSRHPGRTADLLDGLMAELSTLMTEQKEEEDQHQRDSAVEQLQRQAHQLQQRAQQKKHHRGRHQQQAQPFRQHYQRQAQEVLVHIQTHNEIALWSQVRAALARSPSPNGEEPTTSPAPAPLPVPVPVSVSVSAPAPVRPASAPRYPPPPVPRQGGPVWPALASQEAEPSPTTGTAKKFMARYDALMTSLPRVLLKDSPGMIGTGMGMDESWKKKKKEEEEEEEEEKKNKE</sequence>
<feature type="compositionally biased region" description="Basic and acidic residues" evidence="1">
    <location>
        <begin position="78"/>
        <end position="88"/>
    </location>
</feature>
<evidence type="ECO:0000256" key="1">
    <source>
        <dbReference type="SAM" id="MobiDB-lite"/>
    </source>
</evidence>
<dbReference type="Proteomes" id="UP001321749">
    <property type="component" value="Unassembled WGS sequence"/>
</dbReference>
<feature type="compositionally biased region" description="Low complexity" evidence="1">
    <location>
        <begin position="263"/>
        <end position="291"/>
    </location>
</feature>
<feature type="compositionally biased region" description="Low complexity" evidence="1">
    <location>
        <begin position="60"/>
        <end position="73"/>
    </location>
</feature>
<feature type="compositionally biased region" description="Polar residues" evidence="1">
    <location>
        <begin position="304"/>
        <end position="314"/>
    </location>
</feature>
<dbReference type="AlphaFoldDB" id="A0AAV9HTB5"/>
<feature type="compositionally biased region" description="Low complexity" evidence="1">
    <location>
        <begin position="1"/>
        <end position="14"/>
    </location>
</feature>
<feature type="compositionally biased region" description="Low complexity" evidence="1">
    <location>
        <begin position="452"/>
        <end position="462"/>
    </location>
</feature>
<evidence type="ECO:0000313" key="2">
    <source>
        <dbReference type="EMBL" id="KAK4463991.1"/>
    </source>
</evidence>
<organism evidence="2 3">
    <name type="scientific">Cladorrhinum samala</name>
    <dbReference type="NCBI Taxonomy" id="585594"/>
    <lineage>
        <taxon>Eukaryota</taxon>
        <taxon>Fungi</taxon>
        <taxon>Dikarya</taxon>
        <taxon>Ascomycota</taxon>
        <taxon>Pezizomycotina</taxon>
        <taxon>Sordariomycetes</taxon>
        <taxon>Sordariomycetidae</taxon>
        <taxon>Sordariales</taxon>
        <taxon>Podosporaceae</taxon>
        <taxon>Cladorrhinum</taxon>
    </lineage>
</organism>
<feature type="compositionally biased region" description="Low complexity" evidence="1">
    <location>
        <begin position="217"/>
        <end position="232"/>
    </location>
</feature>
<accession>A0AAV9HTB5</accession>
<feature type="compositionally biased region" description="Basic and acidic residues" evidence="1">
    <location>
        <begin position="165"/>
        <end position="177"/>
    </location>
</feature>
<feature type="compositionally biased region" description="Low complexity" evidence="1">
    <location>
        <begin position="360"/>
        <end position="372"/>
    </location>
</feature>
<gene>
    <name evidence="2" type="ORF">QBC42DRAFT_250019</name>
</gene>
<keyword evidence="3" id="KW-1185">Reference proteome</keyword>
<name>A0AAV9HTB5_9PEZI</name>
<evidence type="ECO:0000313" key="3">
    <source>
        <dbReference type="Proteomes" id="UP001321749"/>
    </source>
</evidence>
<feature type="region of interest" description="Disordered" evidence="1">
    <location>
        <begin position="1"/>
        <end position="122"/>
    </location>
</feature>
<feature type="region of interest" description="Disordered" evidence="1">
    <location>
        <begin position="142"/>
        <end position="328"/>
    </location>
</feature>
<comment type="caution">
    <text evidence="2">The sequence shown here is derived from an EMBL/GenBank/DDBJ whole genome shotgun (WGS) entry which is preliminary data.</text>
</comment>
<protein>
    <submittedName>
        <fullName evidence="2">Uncharacterized protein</fullName>
    </submittedName>
</protein>
<feature type="region of interest" description="Disordered" evidence="1">
    <location>
        <begin position="514"/>
        <end position="549"/>
    </location>
</feature>
<proteinExistence type="predicted"/>
<reference evidence="2" key="2">
    <citation type="submission" date="2023-06" db="EMBL/GenBank/DDBJ databases">
        <authorList>
            <consortium name="Lawrence Berkeley National Laboratory"/>
            <person name="Mondo S.J."/>
            <person name="Hensen N."/>
            <person name="Bonometti L."/>
            <person name="Westerberg I."/>
            <person name="Brannstrom I.O."/>
            <person name="Guillou S."/>
            <person name="Cros-Aarteil S."/>
            <person name="Calhoun S."/>
            <person name="Haridas S."/>
            <person name="Kuo A."/>
            <person name="Pangilinan J."/>
            <person name="Riley R."/>
            <person name="Labutti K."/>
            <person name="Andreopoulos B."/>
            <person name="Lipzen A."/>
            <person name="Chen C."/>
            <person name="Yanf M."/>
            <person name="Daum C."/>
            <person name="Ng V."/>
            <person name="Clum A."/>
            <person name="Steindorff A."/>
            <person name="Ohm R."/>
            <person name="Martin F."/>
            <person name="Silar P."/>
            <person name="Natvig D."/>
            <person name="Lalanne C."/>
            <person name="Gautier V."/>
            <person name="Ament-Velasquez S.L."/>
            <person name="Kruys A."/>
            <person name="Hutchinson M.I."/>
            <person name="Powell A.J."/>
            <person name="Barry K."/>
            <person name="Miller A.N."/>
            <person name="Grigoriev I.V."/>
            <person name="Debuchy R."/>
            <person name="Gladieux P."/>
            <person name="Thoren M.H."/>
            <person name="Johannesson H."/>
        </authorList>
    </citation>
    <scope>NUCLEOTIDE SEQUENCE</scope>
    <source>
        <strain evidence="2">PSN324</strain>
    </source>
</reference>